<dbReference type="InterPro" id="IPR001173">
    <property type="entry name" value="Glyco_trans_2-like"/>
</dbReference>
<feature type="domain" description="Glycosyltransferase 2-like" evidence="1">
    <location>
        <begin position="10"/>
        <end position="116"/>
    </location>
</feature>
<dbReference type="InterPro" id="IPR029044">
    <property type="entry name" value="Nucleotide-diphossugar_trans"/>
</dbReference>
<dbReference type="Proteomes" id="UP000886335">
    <property type="component" value="Unassembled WGS sequence"/>
</dbReference>
<organism evidence="2">
    <name type="scientific">Prosthecochloris aestuarii</name>
    <dbReference type="NCBI Taxonomy" id="1102"/>
    <lineage>
        <taxon>Bacteria</taxon>
        <taxon>Pseudomonadati</taxon>
        <taxon>Chlorobiota</taxon>
        <taxon>Chlorobiia</taxon>
        <taxon>Chlorobiales</taxon>
        <taxon>Chlorobiaceae</taxon>
        <taxon>Prosthecochloris</taxon>
    </lineage>
</organism>
<dbReference type="PANTHER" id="PTHR43685:SF2">
    <property type="entry name" value="GLYCOSYLTRANSFERASE 2-LIKE DOMAIN-CONTAINING PROTEIN"/>
    <property type="match status" value="1"/>
</dbReference>
<dbReference type="InterPro" id="IPR050834">
    <property type="entry name" value="Glycosyltransf_2"/>
</dbReference>
<dbReference type="PANTHER" id="PTHR43685">
    <property type="entry name" value="GLYCOSYLTRANSFERASE"/>
    <property type="match status" value="1"/>
</dbReference>
<sequence>MNFLPIPSISVILPTYNRAAKLSRAIESVIRQSYQDWELIVIDDGSTDHTCDILHSYLRRDSRIRYMAHSNRNAALSRNAGIQAAMGEYITFLDSDDYYLDHHLESRYRYVCTNEHIDLASGGFCGDDDIFVKDCTDTDRMIHISQCILCGTLFGRRNVFVELGGFGNLTYAEDHDFWQRASGTHRVRKITSPRTYVYRRSEDSITVNYRQSTTDDSPPKNNE</sequence>
<evidence type="ECO:0000313" key="2">
    <source>
        <dbReference type="EMBL" id="HED31934.1"/>
    </source>
</evidence>
<dbReference type="Pfam" id="PF00535">
    <property type="entry name" value="Glycos_transf_2"/>
    <property type="match status" value="1"/>
</dbReference>
<dbReference type="CDD" id="cd00761">
    <property type="entry name" value="Glyco_tranf_GTA_type"/>
    <property type="match status" value="1"/>
</dbReference>
<accession>A0A831SSU9</accession>
<dbReference type="EMBL" id="DSBW01000221">
    <property type="protein sequence ID" value="HED31934.1"/>
    <property type="molecule type" value="Genomic_DNA"/>
</dbReference>
<dbReference type="Gene3D" id="3.90.550.10">
    <property type="entry name" value="Spore Coat Polysaccharide Biosynthesis Protein SpsA, Chain A"/>
    <property type="match status" value="1"/>
</dbReference>
<proteinExistence type="predicted"/>
<dbReference type="AlphaFoldDB" id="A0A831SSU9"/>
<comment type="caution">
    <text evidence="2">The sequence shown here is derived from an EMBL/GenBank/DDBJ whole genome shotgun (WGS) entry which is preliminary data.</text>
</comment>
<dbReference type="SUPFAM" id="SSF53448">
    <property type="entry name" value="Nucleotide-diphospho-sugar transferases"/>
    <property type="match status" value="1"/>
</dbReference>
<protein>
    <submittedName>
        <fullName evidence="2">Glycosyltransferase family 2 protein</fullName>
    </submittedName>
</protein>
<reference evidence="2" key="1">
    <citation type="journal article" date="2020" name="mSystems">
        <title>Genome- and Community-Level Interaction Insights into Carbon Utilization and Element Cycling Functions of Hydrothermarchaeota in Hydrothermal Sediment.</title>
        <authorList>
            <person name="Zhou Z."/>
            <person name="Liu Y."/>
            <person name="Xu W."/>
            <person name="Pan J."/>
            <person name="Luo Z.H."/>
            <person name="Li M."/>
        </authorList>
    </citation>
    <scope>NUCLEOTIDE SEQUENCE [LARGE SCALE GENOMIC DNA]</scope>
    <source>
        <strain evidence="2">SpSt-1181</strain>
    </source>
</reference>
<name>A0A831SSU9_PROAE</name>
<gene>
    <name evidence="2" type="ORF">ENN50_09740</name>
</gene>
<evidence type="ECO:0000259" key="1">
    <source>
        <dbReference type="Pfam" id="PF00535"/>
    </source>
</evidence>